<keyword evidence="2" id="KW-0472">Membrane</keyword>
<dbReference type="Pfam" id="PF00395">
    <property type="entry name" value="SLH"/>
    <property type="match status" value="3"/>
</dbReference>
<keyword evidence="2" id="KW-0812">Transmembrane</keyword>
<feature type="region of interest" description="Disordered" evidence="1">
    <location>
        <begin position="127"/>
        <end position="264"/>
    </location>
</feature>
<dbReference type="AlphaFoldDB" id="U7QM44"/>
<evidence type="ECO:0000313" key="4">
    <source>
        <dbReference type="EMBL" id="ERT09039.1"/>
    </source>
</evidence>
<dbReference type="EMBL" id="AUZM01000006">
    <property type="protein sequence ID" value="ERT09039.1"/>
    <property type="molecule type" value="Genomic_DNA"/>
</dbReference>
<dbReference type="PANTHER" id="PTHR43308:SF5">
    <property type="entry name" value="S-LAYER PROTEIN _ PEPTIDOGLYCAN ENDO-BETA-N-ACETYLGLUCOSAMINIDASE"/>
    <property type="match status" value="1"/>
</dbReference>
<comment type="caution">
    <text evidence="4">The sequence shown here is derived from an EMBL/GenBank/DDBJ whole genome shotgun (WGS) entry which is preliminary data.</text>
</comment>
<dbReference type="OrthoDB" id="9759810at2"/>
<dbReference type="RefSeq" id="WP_023064870.1">
    <property type="nucleotide sequence ID" value="NZ_AUZM01000006.1"/>
</dbReference>
<protein>
    <recommendedName>
        <fullName evidence="3">SLH domain-containing protein</fullName>
    </recommendedName>
</protein>
<sequence length="466" mass="50524">MSHSIPPNSSSPQDSSRNDEWIAVLVALVAMSGIFFWILGRDAKPNKQKFASPTVVPAPQTTISDNLNLSRVLEESFAQYRNQTPVSSEPVSVSPTASVFNRFSTADVTGTDSNSTAINPGWSFTPFFFAPEDTPESGENIGSPVTIAPIPTRESTATQPETEASPKPQQQAAQPETETTIVPIIPPQEPTATEPETEASPKPQQQAAQPETEASPQPQQQAAQPETQTTIVPIIPPQEPTATEPETEASPQPQQQAAQPETETPATAPFVLSDVPEDLWAREFIEYTTQEDIIIPYANGTFKPDQPITRAEFAAQVENAFIPEENKSGGPSYKDVDQSYWAEQAIVDVTKTGFMTGYPGEVFNPNLTVPRVQVLVALVSGLNLKIPKNPEEILKVYQDADQIPQWAVEQIAAATEAGLVVNYPETKTLNPNQPATRAEVSAMIYQALVASDQAESISSDYIVKPD</sequence>
<evidence type="ECO:0000256" key="2">
    <source>
        <dbReference type="SAM" id="Phobius"/>
    </source>
</evidence>
<dbReference type="PROSITE" id="PS51272">
    <property type="entry name" value="SLH"/>
    <property type="match status" value="3"/>
</dbReference>
<reference evidence="4 5" key="1">
    <citation type="journal article" date="2013" name="Front. Microbiol.">
        <title>Comparative genomic analyses of the cyanobacterium, Lyngbya aestuarii BL J, a powerful hydrogen producer.</title>
        <authorList>
            <person name="Kothari A."/>
            <person name="Vaughn M."/>
            <person name="Garcia-Pichel F."/>
        </authorList>
    </citation>
    <scope>NUCLEOTIDE SEQUENCE [LARGE SCALE GENOMIC DNA]</scope>
    <source>
        <strain evidence="4 5">BL J</strain>
    </source>
</reference>
<name>U7QM44_9CYAN</name>
<feature type="compositionally biased region" description="Polar residues" evidence="1">
    <location>
        <begin position="153"/>
        <end position="162"/>
    </location>
</feature>
<dbReference type="InterPro" id="IPR051465">
    <property type="entry name" value="Cell_Envelope_Struct_Comp"/>
</dbReference>
<feature type="domain" description="SLH" evidence="3">
    <location>
        <begin position="332"/>
        <end position="392"/>
    </location>
</feature>
<gene>
    <name evidence="4" type="ORF">M595_0967</name>
</gene>
<feature type="compositionally biased region" description="Low complexity" evidence="1">
    <location>
        <begin position="190"/>
        <end position="230"/>
    </location>
</feature>
<organism evidence="4 5">
    <name type="scientific">Lyngbya aestuarii BL J</name>
    <dbReference type="NCBI Taxonomy" id="1348334"/>
    <lineage>
        <taxon>Bacteria</taxon>
        <taxon>Bacillati</taxon>
        <taxon>Cyanobacteriota</taxon>
        <taxon>Cyanophyceae</taxon>
        <taxon>Oscillatoriophycideae</taxon>
        <taxon>Oscillatoriales</taxon>
        <taxon>Microcoleaceae</taxon>
        <taxon>Lyngbya</taxon>
    </lineage>
</organism>
<dbReference type="PATRIC" id="fig|1348334.3.peg.943"/>
<keyword evidence="2" id="KW-1133">Transmembrane helix</keyword>
<proteinExistence type="predicted"/>
<evidence type="ECO:0000313" key="5">
    <source>
        <dbReference type="Proteomes" id="UP000017127"/>
    </source>
</evidence>
<feature type="transmembrane region" description="Helical" evidence="2">
    <location>
        <begin position="20"/>
        <end position="39"/>
    </location>
</feature>
<dbReference type="Proteomes" id="UP000017127">
    <property type="component" value="Unassembled WGS sequence"/>
</dbReference>
<evidence type="ECO:0000259" key="3">
    <source>
        <dbReference type="PROSITE" id="PS51272"/>
    </source>
</evidence>
<feature type="compositionally biased region" description="Low complexity" evidence="1">
    <location>
        <begin position="163"/>
        <end position="180"/>
    </location>
</feature>
<feature type="compositionally biased region" description="Low complexity" evidence="1">
    <location>
        <begin position="240"/>
        <end position="264"/>
    </location>
</feature>
<dbReference type="InterPro" id="IPR001119">
    <property type="entry name" value="SLH_dom"/>
</dbReference>
<keyword evidence="5" id="KW-1185">Reference proteome</keyword>
<evidence type="ECO:0000256" key="1">
    <source>
        <dbReference type="SAM" id="MobiDB-lite"/>
    </source>
</evidence>
<dbReference type="PANTHER" id="PTHR43308">
    <property type="entry name" value="OUTER MEMBRANE PROTEIN ALPHA-RELATED"/>
    <property type="match status" value="1"/>
</dbReference>
<feature type="domain" description="SLH" evidence="3">
    <location>
        <begin position="394"/>
        <end position="458"/>
    </location>
</feature>
<feature type="domain" description="SLH" evidence="3">
    <location>
        <begin position="268"/>
        <end position="331"/>
    </location>
</feature>
<accession>U7QM44</accession>